<dbReference type="EnsemblPlants" id="evm.model.10.1159">
    <property type="protein sequence ID" value="cds.evm.model.10.1159"/>
    <property type="gene ID" value="evm.TU.10.1159"/>
</dbReference>
<dbReference type="InterPro" id="IPR044730">
    <property type="entry name" value="RNase_H-like_dom_plant"/>
</dbReference>
<dbReference type="EMBL" id="UZAU01000818">
    <property type="status" value="NOT_ANNOTATED_CDS"/>
    <property type="molecule type" value="Genomic_DNA"/>
</dbReference>
<dbReference type="InterPro" id="IPR002156">
    <property type="entry name" value="RNaseH_domain"/>
</dbReference>
<dbReference type="CDD" id="cd06222">
    <property type="entry name" value="RNase_H_like"/>
    <property type="match status" value="1"/>
</dbReference>
<dbReference type="PANTHER" id="PTHR33116">
    <property type="entry name" value="REVERSE TRANSCRIPTASE ZINC-BINDING DOMAIN-CONTAINING PROTEIN-RELATED-RELATED"/>
    <property type="match status" value="1"/>
</dbReference>
<feature type="domain" description="Reverse transcriptase" evidence="1">
    <location>
        <begin position="430"/>
        <end position="741"/>
    </location>
</feature>
<evidence type="ECO:0000259" key="1">
    <source>
        <dbReference type="PROSITE" id="PS50878"/>
    </source>
</evidence>
<proteinExistence type="predicted"/>
<dbReference type="InterPro" id="IPR000477">
    <property type="entry name" value="RT_dom"/>
</dbReference>
<name>A0A803QIP2_CANSA</name>
<accession>A0A803QIP2</accession>
<dbReference type="InterPro" id="IPR036397">
    <property type="entry name" value="RNaseH_sf"/>
</dbReference>
<dbReference type="Pfam" id="PF13966">
    <property type="entry name" value="zf-RVT"/>
    <property type="match status" value="1"/>
</dbReference>
<dbReference type="OMA" id="CEQWIGL"/>
<dbReference type="SUPFAM" id="SSF53098">
    <property type="entry name" value="Ribonuclease H-like"/>
    <property type="match status" value="1"/>
</dbReference>
<reference evidence="2" key="1">
    <citation type="submission" date="2021-03" db="UniProtKB">
        <authorList>
            <consortium name="EnsemblPlants"/>
        </authorList>
    </citation>
    <scope>IDENTIFICATION</scope>
</reference>
<dbReference type="GO" id="GO:0003676">
    <property type="term" value="F:nucleic acid binding"/>
    <property type="evidence" value="ECO:0007669"/>
    <property type="project" value="InterPro"/>
</dbReference>
<sequence length="1315" mass="148207">MEFIRVRLGFDSCFVVEARGHSGGLALLWKDSSDVTIQGFSFHHIDAIVQLQHCVQWRLTGVYGEPRRELRFNTWNLFRSIKDASNLPWCLMGDMNNLSSNDEKRGGRPYPDRLIDGFVEALNDCNLTELPLVGYPFTWEKGRNGDNWVEERLDKALVTYTWLSLFPQSILYNLEVSTSDHCPIFLVFKGVSPSASFNSFRFENAWIREPLCKQLVQGCWEGSGSSNIQEKLHRCGEVLGRWGRDITGDFRKRIDKCKKQIRNTKWGRDQSSIHQHNEAKDNLSEVLAQREVFWKQRSKQFWLNSGDRNTKYFHSVASARKRNSGIGQLKNESGTWVTWGSGLEAVITSYFSDLFRSTNIDLGNILNGVRPTVTSEQNAQLLLPITEDEVRNALFQMHPDKSPGPDGMTPAFFQKHWSIVGSDVVNFVRDFFNEGSFPTGINDTHIVLIPKKKNPSQVGDMRPISLCNVLYKIASKVVANRMKGILDYAISDTQSAFVSGRLISDNVMVAFEVMHYLKRKTNGRKGYMALKLDMSKAYDRVEWGFLEAILRVMGFCEQWIGLIIGCVNSVRYHVINNGQKMGPIIPTRGIRQGCPLSPYLFIVCAEGLSSLIKHFEAQKLITGCKVARSAPPISHLLFADDSYVYCQASEEEANHVLTLLQLFERASGQKVNLNKSSAFFSSNTRADIRSRICGMMQVQEAGADSMYLGLPSTVGRNKNAVLGFLKEKMKKRISSWEGKFLSRAGKEVLIKSVVQSLPSYAMNVFLFPIGTCNELERMMASFWWKSKRANNNGSGIVWMNWEKMTRSKTAGGMGFRNLRDFNLAMLGKQGWRLLFRHDSLVSKVFKARYYPQGDYLSAELGSNPSFIWSSIFAAKDIVKLGLRKGIGSGLTVQITTDPWLPSLDRPTPIPNAPGLENFTVNSLFQTHSRSWDAEVVNDLFTFDDAALILGIQINQVVQDDFWYWFAERNGLYSVRSAYQLIQDHKQPPTSSEDHRFWNKMWSLKVPPKTKDLVWRAASNCLATKSNLCIKKVLNDNNCPLCGVFAETELHLLVSCQFAWACWEFSGFNAADSNPVSLLSWLSSNAARMDDEKLSRVVMLCWAIWSARNDLLWKNRARSVKSVVDFAQSSLHQFLKAQGRSNLPPLSPPKPGDASEIWTKPTVGIKLNVDAALFVQELKHGYGCVIRNTDGDLVSVFAGAKQGKVSPEIAEAMGIREALSWLKNHNFSHATVESDSLVCVAAIRSNEKLNSGFGFIVEECKLILRSLLNVTLCFVKRSANRAAHYIARHSLSLAERMFPINSVPSELLSILSGDSS</sequence>
<evidence type="ECO:0000313" key="3">
    <source>
        <dbReference type="Proteomes" id="UP000596661"/>
    </source>
</evidence>
<dbReference type="Proteomes" id="UP000596661">
    <property type="component" value="Unassembled WGS sequence"/>
</dbReference>
<dbReference type="OrthoDB" id="1165760at2759"/>
<protein>
    <recommendedName>
        <fullName evidence="1">Reverse transcriptase domain-containing protein</fullName>
    </recommendedName>
</protein>
<evidence type="ECO:0000313" key="2">
    <source>
        <dbReference type="EnsemblPlants" id="cds.evm.model.10.1159"/>
    </source>
</evidence>
<dbReference type="SUPFAM" id="SSF56672">
    <property type="entry name" value="DNA/RNA polymerases"/>
    <property type="match status" value="1"/>
</dbReference>
<dbReference type="PANTHER" id="PTHR33116:SF86">
    <property type="entry name" value="REVERSE TRANSCRIPTASE DOMAIN-CONTAINING PROTEIN"/>
    <property type="match status" value="1"/>
</dbReference>
<dbReference type="InterPro" id="IPR043502">
    <property type="entry name" value="DNA/RNA_pol_sf"/>
</dbReference>
<dbReference type="InterPro" id="IPR005135">
    <property type="entry name" value="Endo/exonuclease/phosphatase"/>
</dbReference>
<dbReference type="InterPro" id="IPR036691">
    <property type="entry name" value="Endo/exonu/phosph_ase_sf"/>
</dbReference>
<organism evidence="2 3">
    <name type="scientific">Cannabis sativa</name>
    <name type="common">Hemp</name>
    <name type="synonym">Marijuana</name>
    <dbReference type="NCBI Taxonomy" id="3483"/>
    <lineage>
        <taxon>Eukaryota</taxon>
        <taxon>Viridiplantae</taxon>
        <taxon>Streptophyta</taxon>
        <taxon>Embryophyta</taxon>
        <taxon>Tracheophyta</taxon>
        <taxon>Spermatophyta</taxon>
        <taxon>Magnoliopsida</taxon>
        <taxon>eudicotyledons</taxon>
        <taxon>Gunneridae</taxon>
        <taxon>Pentapetalae</taxon>
        <taxon>rosids</taxon>
        <taxon>fabids</taxon>
        <taxon>Rosales</taxon>
        <taxon>Cannabaceae</taxon>
        <taxon>Cannabis</taxon>
    </lineage>
</organism>
<dbReference type="GO" id="GO:0004523">
    <property type="term" value="F:RNA-DNA hybrid ribonuclease activity"/>
    <property type="evidence" value="ECO:0007669"/>
    <property type="project" value="InterPro"/>
</dbReference>
<dbReference type="Gene3D" id="3.60.10.10">
    <property type="entry name" value="Endonuclease/exonuclease/phosphatase"/>
    <property type="match status" value="1"/>
</dbReference>
<dbReference type="PROSITE" id="PS50878">
    <property type="entry name" value="RT_POL"/>
    <property type="match status" value="1"/>
</dbReference>
<dbReference type="SUPFAM" id="SSF56219">
    <property type="entry name" value="DNase I-like"/>
    <property type="match status" value="1"/>
</dbReference>
<gene>
    <name evidence="2" type="primary">LOC115719965</name>
</gene>
<keyword evidence="3" id="KW-1185">Reference proteome</keyword>
<dbReference type="InterPro" id="IPR012337">
    <property type="entry name" value="RNaseH-like_sf"/>
</dbReference>
<dbReference type="InterPro" id="IPR026960">
    <property type="entry name" value="RVT-Znf"/>
</dbReference>
<dbReference type="Pfam" id="PF00078">
    <property type="entry name" value="RVT_1"/>
    <property type="match status" value="1"/>
</dbReference>
<dbReference type="Gene3D" id="3.30.420.10">
    <property type="entry name" value="Ribonuclease H-like superfamily/Ribonuclease H"/>
    <property type="match status" value="1"/>
</dbReference>
<dbReference type="Gramene" id="evm.model.10.1159">
    <property type="protein sequence ID" value="cds.evm.model.10.1159"/>
    <property type="gene ID" value="evm.TU.10.1159"/>
</dbReference>
<dbReference type="CDD" id="cd01650">
    <property type="entry name" value="RT_nLTR_like"/>
    <property type="match status" value="1"/>
</dbReference>
<dbReference type="Pfam" id="PF03372">
    <property type="entry name" value="Exo_endo_phos"/>
    <property type="match status" value="1"/>
</dbReference>
<dbReference type="Pfam" id="PF13456">
    <property type="entry name" value="RVT_3"/>
    <property type="match status" value="1"/>
</dbReference>